<dbReference type="EMBL" id="LN649230">
    <property type="protein sequence ID" value="CEI61414.1"/>
    <property type="molecule type" value="Genomic_DNA"/>
</dbReference>
<evidence type="ECO:0000313" key="4">
    <source>
        <dbReference type="Proteomes" id="UP000245910"/>
    </source>
</evidence>
<evidence type="ECO:0008006" key="5">
    <source>
        <dbReference type="Google" id="ProtNLM"/>
    </source>
</evidence>
<evidence type="ECO:0000256" key="1">
    <source>
        <dbReference type="SAM" id="MobiDB-lite"/>
    </source>
</evidence>
<protein>
    <recommendedName>
        <fullName evidence="5">Extracellular membrane protein CFEM domain-containing protein</fullName>
    </recommendedName>
</protein>
<dbReference type="KEGG" id="fvn:FVRRES_05850"/>
<proteinExistence type="predicted"/>
<feature type="region of interest" description="Disordered" evidence="1">
    <location>
        <begin position="113"/>
        <end position="234"/>
    </location>
</feature>
<dbReference type="GeneID" id="37257489"/>
<organism evidence="3 4">
    <name type="scientific">Fusarium venenatum</name>
    <dbReference type="NCBI Taxonomy" id="56646"/>
    <lineage>
        <taxon>Eukaryota</taxon>
        <taxon>Fungi</taxon>
        <taxon>Dikarya</taxon>
        <taxon>Ascomycota</taxon>
        <taxon>Pezizomycotina</taxon>
        <taxon>Sordariomycetes</taxon>
        <taxon>Hypocreomycetidae</taxon>
        <taxon>Hypocreales</taxon>
        <taxon>Nectriaceae</taxon>
        <taxon>Fusarium</taxon>
    </lineage>
</organism>
<dbReference type="RefSeq" id="XP_025585134.1">
    <property type="nucleotide sequence ID" value="XM_025734315.2"/>
</dbReference>
<dbReference type="AlphaFoldDB" id="A0A2L2SV43"/>
<evidence type="ECO:0000256" key="2">
    <source>
        <dbReference type="SAM" id="SignalP"/>
    </source>
</evidence>
<keyword evidence="2" id="KW-0732">Signal</keyword>
<sequence>MVSFKLLMAAMATMSFSLAEAHGKSKKYDCSDTCAEEMRAIDGYEEDCYHYLSMIESGSARYLSKIPKQYKYICRGIVDFVNACYCLAPDKPTSCTSEECEPTTTTTDTVFIKQTTTTTTTEPAETETTTTTEPTTSTEPTTTTETDSTTTTETEFEPTTTTETTTTTEPTTTTETTTEPTTTTETDSTTTTTTETTTEPTTTTETDSTTTTETDSTTTTTTTTETDSTTTTTTTTTTDAASATCPASCNSGFQCSDGTITYCDSNENCICFGTTEGDSICLPNFNCPNTEQCTSSNDCTFGQRCVSNTCCNLNVCVTPSTTQQCQGGNSEQSNLMARAPAGRRARGNTATF</sequence>
<name>A0A2L2SV43_9HYPO</name>
<feature type="chain" id="PRO_5014610604" description="Extracellular membrane protein CFEM domain-containing protein" evidence="2">
    <location>
        <begin position="24"/>
        <end position="352"/>
    </location>
</feature>
<dbReference type="OrthoDB" id="5104085at2759"/>
<keyword evidence="4" id="KW-1185">Reference proteome</keyword>
<feature type="signal peptide" evidence="2">
    <location>
        <begin position="1"/>
        <end position="23"/>
    </location>
</feature>
<dbReference type="Proteomes" id="UP000245910">
    <property type="component" value="Chromosome II"/>
</dbReference>
<reference evidence="4" key="1">
    <citation type="submission" date="2014-10" db="EMBL/GenBank/DDBJ databases">
        <authorList>
            <person name="King R."/>
        </authorList>
    </citation>
    <scope>NUCLEOTIDE SEQUENCE [LARGE SCALE GENOMIC DNA]</scope>
    <source>
        <strain evidence="4">A3/5</strain>
    </source>
</reference>
<evidence type="ECO:0000313" key="3">
    <source>
        <dbReference type="EMBL" id="CEI61414.1"/>
    </source>
</evidence>
<accession>A0A2L2SV43</accession>